<dbReference type="RefSeq" id="WP_091514634.1">
    <property type="nucleotide sequence ID" value="NZ_FOLE01000009.1"/>
</dbReference>
<dbReference type="STRING" id="927664.SAMN05421780_109106"/>
<keyword evidence="3" id="KW-1185">Reference proteome</keyword>
<gene>
    <name evidence="2" type="ORF">SAMN05421780_109106</name>
</gene>
<dbReference type="AlphaFoldDB" id="A0A1I1LRV2"/>
<dbReference type="Proteomes" id="UP000199514">
    <property type="component" value="Unassembled WGS sequence"/>
</dbReference>
<sequence length="176" mass="19399">MRVLVVLIVSFFISVPSFAQLGGMLKKAKDKASSQAQSSSFDGTAIQPDACISNVEGRLKSINETYYPKFQKDPKGYLSGPSALWFARKDFEAARYFYTGGKEGYGRPGARVCDMGPATLDPRYKDLKPKVEAAEAKIKEMEKAKGYEFVGVKDNNILYKEIKTGKELSADESGNL</sequence>
<organism evidence="2 3">
    <name type="scientific">Flexibacter flexilis DSM 6793</name>
    <dbReference type="NCBI Taxonomy" id="927664"/>
    <lineage>
        <taxon>Bacteria</taxon>
        <taxon>Pseudomonadati</taxon>
        <taxon>Bacteroidota</taxon>
        <taxon>Cytophagia</taxon>
        <taxon>Cytophagales</taxon>
        <taxon>Flexibacteraceae</taxon>
        <taxon>Flexibacter</taxon>
    </lineage>
</organism>
<evidence type="ECO:0000256" key="1">
    <source>
        <dbReference type="SAM" id="SignalP"/>
    </source>
</evidence>
<keyword evidence="1" id="KW-0732">Signal</keyword>
<reference evidence="2 3" key="1">
    <citation type="submission" date="2016-10" db="EMBL/GenBank/DDBJ databases">
        <authorList>
            <person name="de Groot N.N."/>
        </authorList>
    </citation>
    <scope>NUCLEOTIDE SEQUENCE [LARGE SCALE GENOMIC DNA]</scope>
    <source>
        <strain evidence="2 3">DSM 6793</strain>
    </source>
</reference>
<evidence type="ECO:0000313" key="3">
    <source>
        <dbReference type="Proteomes" id="UP000199514"/>
    </source>
</evidence>
<feature type="signal peptide" evidence="1">
    <location>
        <begin position="1"/>
        <end position="19"/>
    </location>
</feature>
<dbReference type="EMBL" id="FOLE01000009">
    <property type="protein sequence ID" value="SFC75831.1"/>
    <property type="molecule type" value="Genomic_DNA"/>
</dbReference>
<accession>A0A1I1LRV2</accession>
<feature type="chain" id="PRO_5011475349" evidence="1">
    <location>
        <begin position="20"/>
        <end position="176"/>
    </location>
</feature>
<evidence type="ECO:0000313" key="2">
    <source>
        <dbReference type="EMBL" id="SFC75831.1"/>
    </source>
</evidence>
<name>A0A1I1LRV2_9BACT</name>
<proteinExistence type="predicted"/>
<protein>
    <submittedName>
        <fullName evidence="2">Uncharacterized protein</fullName>
    </submittedName>
</protein>